<dbReference type="EMBL" id="OZ037947">
    <property type="protein sequence ID" value="CAL1706323.1"/>
    <property type="molecule type" value="Genomic_DNA"/>
</dbReference>
<evidence type="ECO:0000313" key="3">
    <source>
        <dbReference type="EMBL" id="CAL1706323.1"/>
    </source>
</evidence>
<dbReference type="Proteomes" id="UP001497453">
    <property type="component" value="Chromosome 4"/>
</dbReference>
<dbReference type="SMART" id="SM00220">
    <property type="entry name" value="S_TKc"/>
    <property type="match status" value="1"/>
</dbReference>
<feature type="compositionally biased region" description="Polar residues" evidence="1">
    <location>
        <begin position="1"/>
        <end position="11"/>
    </location>
</feature>
<dbReference type="InterPro" id="IPR000719">
    <property type="entry name" value="Prot_kinase_dom"/>
</dbReference>
<keyword evidence="4" id="KW-1185">Reference proteome</keyword>
<reference evidence="4" key="1">
    <citation type="submission" date="2024-04" db="EMBL/GenBank/DDBJ databases">
        <authorList>
            <person name="Shaw F."/>
            <person name="Minotto A."/>
        </authorList>
    </citation>
    <scope>NUCLEOTIDE SEQUENCE [LARGE SCALE GENOMIC DNA]</scope>
</reference>
<dbReference type="InterPro" id="IPR011009">
    <property type="entry name" value="Kinase-like_dom_sf"/>
</dbReference>
<dbReference type="Pfam" id="PF00069">
    <property type="entry name" value="Pkinase"/>
    <property type="match status" value="1"/>
</dbReference>
<organism evidence="3 4">
    <name type="scientific">Somion occarium</name>
    <dbReference type="NCBI Taxonomy" id="3059160"/>
    <lineage>
        <taxon>Eukaryota</taxon>
        <taxon>Fungi</taxon>
        <taxon>Dikarya</taxon>
        <taxon>Basidiomycota</taxon>
        <taxon>Agaricomycotina</taxon>
        <taxon>Agaricomycetes</taxon>
        <taxon>Polyporales</taxon>
        <taxon>Cerrenaceae</taxon>
        <taxon>Somion</taxon>
    </lineage>
</organism>
<feature type="region of interest" description="Disordered" evidence="1">
    <location>
        <begin position="1"/>
        <end position="20"/>
    </location>
</feature>
<evidence type="ECO:0000259" key="2">
    <source>
        <dbReference type="PROSITE" id="PS50011"/>
    </source>
</evidence>
<dbReference type="PROSITE" id="PS50011">
    <property type="entry name" value="PROTEIN_KINASE_DOM"/>
    <property type="match status" value="1"/>
</dbReference>
<evidence type="ECO:0000256" key="1">
    <source>
        <dbReference type="SAM" id="MobiDB-lite"/>
    </source>
</evidence>
<evidence type="ECO:0000313" key="4">
    <source>
        <dbReference type="Proteomes" id="UP001497453"/>
    </source>
</evidence>
<dbReference type="Gene3D" id="1.10.510.10">
    <property type="entry name" value="Transferase(Phosphotransferase) domain 1"/>
    <property type="match status" value="1"/>
</dbReference>
<dbReference type="SUPFAM" id="SSF56112">
    <property type="entry name" value="Protein kinase-like (PK-like)"/>
    <property type="match status" value="1"/>
</dbReference>
<protein>
    <recommendedName>
        <fullName evidence="2">Protein kinase domain-containing protein</fullName>
    </recommendedName>
</protein>
<gene>
    <name evidence="3" type="ORF">GFSPODELE1_LOCUS5822</name>
</gene>
<feature type="domain" description="Protein kinase" evidence="2">
    <location>
        <begin position="59"/>
        <end position="367"/>
    </location>
</feature>
<sequence>MADNQLPTTTDPKQDRTQLRPGEVFWRDHQQWLQERGYMLRPRYRPGWVASWKDKDPMYWNYEDSKWLKADHVIDATRISDGELVVLKRVSHAEHPYEKEISLFFSQEPIASHPHNHCVPIYDVLDLPEDDDYFILVMPLLREYDNPRIKSIGEAVEFFRQLFEGLQFMHHCCVAHRDCMNLNIMMDPKPLFPQMFHPRDDRRTLDFKGTAKYYTRTARPTKYFFIDFGLSRKYHPGDMPPVEPVIFGGDKTVPEFTEPYDPVNPFPTDIYYVGNLIREDFLQKTTGLEFMGPLVADMVQDDPSERPNIDEVIRRFEQIRRSLSWWTLRSRIVENDEARGDRVARAVHHFIRTLVHVVRFRNPVPTP</sequence>
<accession>A0ABP1DER7</accession>
<proteinExistence type="predicted"/>
<name>A0ABP1DER7_9APHY</name>